<evidence type="ECO:0000313" key="2">
    <source>
        <dbReference type="EMBL" id="MFD0945387.1"/>
    </source>
</evidence>
<name>A0ABW3H2M4_9SPHN</name>
<keyword evidence="1" id="KW-0732">Signal</keyword>
<keyword evidence="3" id="KW-1185">Reference proteome</keyword>
<reference evidence="3" key="1">
    <citation type="journal article" date="2019" name="Int. J. Syst. Evol. Microbiol.">
        <title>The Global Catalogue of Microorganisms (GCM) 10K type strain sequencing project: providing services to taxonomists for standard genome sequencing and annotation.</title>
        <authorList>
            <consortium name="The Broad Institute Genomics Platform"/>
            <consortium name="The Broad Institute Genome Sequencing Center for Infectious Disease"/>
            <person name="Wu L."/>
            <person name="Ma J."/>
        </authorList>
    </citation>
    <scope>NUCLEOTIDE SEQUENCE [LARGE SCALE GENOMIC DNA]</scope>
    <source>
        <strain evidence="3">CCUG 62982</strain>
    </source>
</reference>
<evidence type="ECO:0000256" key="1">
    <source>
        <dbReference type="SAM" id="SignalP"/>
    </source>
</evidence>
<evidence type="ECO:0000313" key="3">
    <source>
        <dbReference type="Proteomes" id="UP001596977"/>
    </source>
</evidence>
<protein>
    <submittedName>
        <fullName evidence="2">Uncharacterized protein</fullName>
    </submittedName>
</protein>
<dbReference type="EMBL" id="JBHTJG010000001">
    <property type="protein sequence ID" value="MFD0945387.1"/>
    <property type="molecule type" value="Genomic_DNA"/>
</dbReference>
<accession>A0ABW3H2M4</accession>
<dbReference type="Proteomes" id="UP001596977">
    <property type="component" value="Unassembled WGS sequence"/>
</dbReference>
<comment type="caution">
    <text evidence="2">The sequence shown here is derived from an EMBL/GenBank/DDBJ whole genome shotgun (WGS) entry which is preliminary data.</text>
</comment>
<sequence>MRKTLILSIALATAAAAGAAGAAALAQTDPRARIERTQSLARPKGQVPQAPQQSGFIPDQGVHNALHAAHQSQIVFTRSDLTLGAITEAALASDFTLGQPIFFRVYTERSAVNAIAAKNRVPARQVYADGVYYTARFTIAGQTFDTRIKPWGGRNDHQTWTTWRGQLGNPDRVVVPGADAFLELLSRATAAGLLQPGRHTVGMELIPATNTEKSGAIDGGVVARGSFSLTVPAGAFAPANKAVCGPGRGAAGSAAIEARALAVARQYWDDPELTPIRVIAAGDEWKVERNEITGIPLERSTRVDIVSRGAKYCARQIYTYTEKYMGGGNFSTSTGGISVNFEPGFTPCGCAG</sequence>
<proteinExistence type="predicted"/>
<feature type="signal peptide" evidence="1">
    <location>
        <begin position="1"/>
        <end position="22"/>
    </location>
</feature>
<dbReference type="RefSeq" id="WP_264942372.1">
    <property type="nucleotide sequence ID" value="NZ_JAPDRA010000001.1"/>
</dbReference>
<gene>
    <name evidence="2" type="ORF">ACFQ1E_03450</name>
</gene>
<feature type="chain" id="PRO_5045850889" evidence="1">
    <location>
        <begin position="23"/>
        <end position="352"/>
    </location>
</feature>
<organism evidence="2 3">
    <name type="scientific">Sphingomonas canadensis</name>
    <dbReference type="NCBI Taxonomy" id="1219257"/>
    <lineage>
        <taxon>Bacteria</taxon>
        <taxon>Pseudomonadati</taxon>
        <taxon>Pseudomonadota</taxon>
        <taxon>Alphaproteobacteria</taxon>
        <taxon>Sphingomonadales</taxon>
        <taxon>Sphingomonadaceae</taxon>
        <taxon>Sphingomonas</taxon>
    </lineage>
</organism>